<sequence>MGQRHSQTGDELTVDEAIRRLEADADVVAAVARAAFDHAGELATLEYGRSAAVLGAVRLAGRRTNDRPLESACLESLFDVDPDRVTAAEELLASHLSPPAAESEIRSLRRRLVVAHELLAAAERGSVAGPELPGSYLADAAPILLARATDPNECRDDLEQRGLDEAALRAHVERLEADLEFARLGTTLDALVARDE</sequence>
<proteinExistence type="predicted"/>
<accession>A0A6B0VJR0</accession>
<dbReference type="OrthoDB" id="170737at2157"/>
<protein>
    <submittedName>
        <fullName evidence="1">Uncharacterized protein</fullName>
    </submittedName>
</protein>
<dbReference type="Proteomes" id="UP000434101">
    <property type="component" value="Unassembled WGS sequence"/>
</dbReference>
<keyword evidence="2" id="KW-1185">Reference proteome</keyword>
<organism evidence="1 2">
    <name type="scientific">Natronorubrum halalkaliphilum</name>
    <dbReference type="NCBI Taxonomy" id="2691917"/>
    <lineage>
        <taxon>Archaea</taxon>
        <taxon>Methanobacteriati</taxon>
        <taxon>Methanobacteriota</taxon>
        <taxon>Stenosarchaea group</taxon>
        <taxon>Halobacteria</taxon>
        <taxon>Halobacteriales</taxon>
        <taxon>Natrialbaceae</taxon>
        <taxon>Natronorubrum</taxon>
    </lineage>
</organism>
<gene>
    <name evidence="1" type="ORF">GS429_01830</name>
</gene>
<comment type="caution">
    <text evidence="1">The sequence shown here is derived from an EMBL/GenBank/DDBJ whole genome shotgun (WGS) entry which is preliminary data.</text>
</comment>
<dbReference type="EMBL" id="WUYX01000008">
    <property type="protein sequence ID" value="MXV60829.1"/>
    <property type="molecule type" value="Genomic_DNA"/>
</dbReference>
<evidence type="ECO:0000313" key="1">
    <source>
        <dbReference type="EMBL" id="MXV60829.1"/>
    </source>
</evidence>
<name>A0A6B0VJR0_9EURY</name>
<dbReference type="AlphaFoldDB" id="A0A6B0VJR0"/>
<reference evidence="1 2" key="1">
    <citation type="submission" date="2020-01" db="EMBL/GenBank/DDBJ databases">
        <title>Natronorubrum sp. JWXQ-INN 674 isolated from Inner Mongolia Autonomous Region of China.</title>
        <authorList>
            <person name="Xue Q."/>
        </authorList>
    </citation>
    <scope>NUCLEOTIDE SEQUENCE [LARGE SCALE GENOMIC DNA]</scope>
    <source>
        <strain evidence="1 2">JWXQ-INN-674</strain>
    </source>
</reference>
<evidence type="ECO:0000313" key="2">
    <source>
        <dbReference type="Proteomes" id="UP000434101"/>
    </source>
</evidence>
<dbReference type="RefSeq" id="WP_160062166.1">
    <property type="nucleotide sequence ID" value="NZ_WUYX01000008.1"/>
</dbReference>